<dbReference type="InterPro" id="IPR027417">
    <property type="entry name" value="P-loop_NTPase"/>
</dbReference>
<feature type="domain" description="Myosin motor" evidence="7">
    <location>
        <begin position="1"/>
        <end position="108"/>
    </location>
</feature>
<evidence type="ECO:0000256" key="5">
    <source>
        <dbReference type="ARBA" id="ARBA00023203"/>
    </source>
</evidence>
<reference evidence="8 9" key="1">
    <citation type="submission" date="2020-10" db="EMBL/GenBank/DDBJ databases">
        <title>The Coptis chinensis genome and diversification of protoberbering-type alkaloids.</title>
        <authorList>
            <person name="Wang B."/>
            <person name="Shu S."/>
            <person name="Song C."/>
            <person name="Liu Y."/>
        </authorList>
    </citation>
    <scope>NUCLEOTIDE SEQUENCE [LARGE SCALE GENOMIC DNA]</scope>
    <source>
        <strain evidence="8">HL-2020</strain>
        <tissue evidence="8">Leaf</tissue>
    </source>
</reference>
<dbReference type="Pfam" id="PF00063">
    <property type="entry name" value="Myosin_head"/>
    <property type="match status" value="1"/>
</dbReference>
<sequence>MSSFRHTGSILIAVNPFMKLPHLYNVHMMEQYKGATFGVLSPHVFAVADASYRAMVNEGRSQSILVSGESGAGKTKTTKLLMQYLTYIGGRAVSDDRTVEQQVLEVRV</sequence>
<feature type="binding site" evidence="6">
    <location>
        <begin position="68"/>
        <end position="75"/>
    </location>
    <ligand>
        <name>ATP</name>
        <dbReference type="ChEBI" id="CHEBI:30616"/>
    </ligand>
</feature>
<evidence type="ECO:0000313" key="8">
    <source>
        <dbReference type="EMBL" id="KAF9586914.1"/>
    </source>
</evidence>
<dbReference type="AlphaFoldDB" id="A0A835LCP4"/>
<dbReference type="EMBL" id="JADFTS010000063">
    <property type="protein sequence ID" value="KAF9586914.1"/>
    <property type="molecule type" value="Genomic_DNA"/>
</dbReference>
<dbReference type="SUPFAM" id="SSF52540">
    <property type="entry name" value="P-loop containing nucleoside triphosphate hydrolases"/>
    <property type="match status" value="1"/>
</dbReference>
<comment type="caution">
    <text evidence="6">Lacks conserved residue(s) required for the propagation of feature annotation.</text>
</comment>
<evidence type="ECO:0000256" key="1">
    <source>
        <dbReference type="ARBA" id="ARBA00022741"/>
    </source>
</evidence>
<dbReference type="OrthoDB" id="6108017at2759"/>
<dbReference type="GO" id="GO:0005524">
    <property type="term" value="F:ATP binding"/>
    <property type="evidence" value="ECO:0007669"/>
    <property type="project" value="UniProtKB-UniRule"/>
</dbReference>
<dbReference type="PANTHER" id="PTHR13140">
    <property type="entry name" value="MYOSIN"/>
    <property type="match status" value="1"/>
</dbReference>
<proteinExistence type="inferred from homology"/>
<evidence type="ECO:0000256" key="4">
    <source>
        <dbReference type="ARBA" id="ARBA00023175"/>
    </source>
</evidence>
<keyword evidence="9" id="KW-1185">Reference proteome</keyword>
<evidence type="ECO:0000256" key="2">
    <source>
        <dbReference type="ARBA" id="ARBA00022840"/>
    </source>
</evidence>
<dbReference type="PROSITE" id="PS51456">
    <property type="entry name" value="MYOSIN_MOTOR"/>
    <property type="match status" value="1"/>
</dbReference>
<evidence type="ECO:0000256" key="6">
    <source>
        <dbReference type="PROSITE-ProRule" id="PRU00782"/>
    </source>
</evidence>
<dbReference type="GO" id="GO:0005737">
    <property type="term" value="C:cytoplasm"/>
    <property type="evidence" value="ECO:0007669"/>
    <property type="project" value="TreeGrafter"/>
</dbReference>
<comment type="similarity">
    <text evidence="6">Belongs to the TRAFAC class myosin-kinesin ATPase superfamily. Myosin family.</text>
</comment>
<evidence type="ECO:0000313" key="9">
    <source>
        <dbReference type="Proteomes" id="UP000631114"/>
    </source>
</evidence>
<accession>A0A835LCP4</accession>
<keyword evidence="1 6" id="KW-0547">Nucleotide-binding</keyword>
<name>A0A835LCP4_9MAGN</name>
<dbReference type="InterPro" id="IPR036961">
    <property type="entry name" value="Kinesin_motor_dom_sf"/>
</dbReference>
<dbReference type="PRINTS" id="PR00193">
    <property type="entry name" value="MYOSINHEAVY"/>
</dbReference>
<organism evidence="8 9">
    <name type="scientific">Coptis chinensis</name>
    <dbReference type="NCBI Taxonomy" id="261450"/>
    <lineage>
        <taxon>Eukaryota</taxon>
        <taxon>Viridiplantae</taxon>
        <taxon>Streptophyta</taxon>
        <taxon>Embryophyta</taxon>
        <taxon>Tracheophyta</taxon>
        <taxon>Spermatophyta</taxon>
        <taxon>Magnoliopsida</taxon>
        <taxon>Ranunculales</taxon>
        <taxon>Ranunculaceae</taxon>
        <taxon>Coptidoideae</taxon>
        <taxon>Coptis</taxon>
    </lineage>
</organism>
<keyword evidence="2 6" id="KW-0067">ATP-binding</keyword>
<evidence type="ECO:0000256" key="3">
    <source>
        <dbReference type="ARBA" id="ARBA00023123"/>
    </source>
</evidence>
<gene>
    <name evidence="8" type="ORF">IFM89_039869</name>
</gene>
<protein>
    <recommendedName>
        <fullName evidence="7">Myosin motor domain-containing protein</fullName>
    </recommendedName>
</protein>
<comment type="caution">
    <text evidence="8">The sequence shown here is derived from an EMBL/GenBank/DDBJ whole genome shotgun (WGS) entry which is preliminary data.</text>
</comment>
<dbReference type="Gene3D" id="3.40.850.10">
    <property type="entry name" value="Kinesin motor domain"/>
    <property type="match status" value="1"/>
</dbReference>
<dbReference type="GO" id="GO:0016020">
    <property type="term" value="C:membrane"/>
    <property type="evidence" value="ECO:0007669"/>
    <property type="project" value="TreeGrafter"/>
</dbReference>
<dbReference type="GO" id="GO:0000146">
    <property type="term" value="F:microfilament motor activity"/>
    <property type="evidence" value="ECO:0007669"/>
    <property type="project" value="TreeGrafter"/>
</dbReference>
<dbReference type="Proteomes" id="UP000631114">
    <property type="component" value="Unassembled WGS sequence"/>
</dbReference>
<dbReference type="InterPro" id="IPR001609">
    <property type="entry name" value="Myosin_head_motor_dom-like"/>
</dbReference>
<dbReference type="PANTHER" id="PTHR13140:SF781">
    <property type="entry name" value="MYOSIN-15"/>
    <property type="match status" value="1"/>
</dbReference>
<evidence type="ECO:0000259" key="7">
    <source>
        <dbReference type="PROSITE" id="PS51456"/>
    </source>
</evidence>
<keyword evidence="3 6" id="KW-0518">Myosin</keyword>
<dbReference type="GO" id="GO:0051015">
    <property type="term" value="F:actin filament binding"/>
    <property type="evidence" value="ECO:0007669"/>
    <property type="project" value="TreeGrafter"/>
</dbReference>
<keyword evidence="5 6" id="KW-0009">Actin-binding</keyword>
<keyword evidence="4 6" id="KW-0505">Motor protein</keyword>
<dbReference type="GO" id="GO:0007015">
    <property type="term" value="P:actin filament organization"/>
    <property type="evidence" value="ECO:0007669"/>
    <property type="project" value="TreeGrafter"/>
</dbReference>
<dbReference type="GO" id="GO:0016459">
    <property type="term" value="C:myosin complex"/>
    <property type="evidence" value="ECO:0007669"/>
    <property type="project" value="UniProtKB-KW"/>
</dbReference>